<sequence>MANPKNPPEKHSSEFQQFIKRKSCDHRFHPKSSHCRTWKESPNPETHSSFGDGGTTANVNMFGDIMMFGAYLGIGDSGMFSVDNGKTIEPMLGWWRTQDFEILKKRRLSSIEDIDAYGLQFEDMIFEQPPCLKYLYYRWPRFEYRTKERELTVQWVVHDGVTLQQCIFTNLEDGETPVSFKFRNDERSMRIRNLDYVDRSNHFNHEYKGYSSELGPHGYSWVLKHKSKRGETDLTDTDSDEEAGMSTPLNISHEKLKVEPESVAVIVSIFLDGEALPWTSTCKNSWKKTLRGAGSSMEVITAYRMMPVHDSEVNWKDFLIPAASTDVDCLLRNTPFSTVSLSRTRKFTEDHRPNPDGEDEKLEISEEYHGDPFGVPDKDSSPSRHIEFIVRRNLEHILSVCSIPLERTRLNRDAPSAGPSRIALTCGDISCHRVSTSASFFAFKFLIDIASRLKTLEQARPDDQYIRSLSKRIADVCRGHIKWLASLEINQDSGYKANYWVTAKAMTRRTWQSDNSLTDTAYQVIKAGEFSSLYNEENDVKLAKDALTIPCGAWIMHLEKLDKRACSVWPHAQQAGTNIFRLDDNAWIWKALRTIEHLALWPRQKNGKKALRPLREIQQEMLRNFTTDNETSKSRMLAVTRSSRETRFLFHARDTALIYGQDWGFISQQTAFRQAWENTLEVQTLHVDNQDASWNNTLRYALAILIGVRGWRMNTKSPSDLARSSLRTILRATHLNGICAGRLNEITKEPAIFDRSEDRDYYYHTSFEIPYILLYDAMPINEIYEEQSDLKQAEETQTLDRQPVLPPGKSGERLDGLKPQPKHQQVQSGELALNLGSLKKTIPSPLLFDSSSVVELDDEWLYNYPSFLSNEKAVGDEDVSELLETLIRQETEIDADGQFIIKAAKEAQRRMRQHLNWYSDTITAPRLTYVDVPKSKGRRKDVRIHIYTCSNGRLGMRLTDRDVMEAKKRFIWLANADAETALICYVGTSDIDKPAIAQFFDRHWHHEVYFFDDTSLIRNTWETEFHLSFHRLLDARDTSLGNTQTASENLSPSKGQMTTKVSMGFHFIGDFFDRYWTCHFIQDPSTLHGPVYDDENRFAWHELLRKLPFPHSDKEQGWRQRKILELYLFELILNTLLKCTHKILSQVREELGGKQRQSGFIHTSLSSEDYFFSSIQWHQLQNVLQDLDENLDDVKLEVSKWETREKDRGQEKPRWTRNDERKYGMIVRKAHGSTEKSIRNLHSIHANVKSLKETIIRSQEQVRQDIALRGSEDIRFFTYVTVVFLPLGFASSIFSMSATPSPDLVASLVVCATVALVITVFALFNAKTIGYLSQRGFSFIDNYSRSKMERSVLIQGNEGAQKMSDEEMPGEARYTQAKSRQDSNKGIKMNSGGSQILGTEIFPRFWFLVVYAILELPAKQVATAYNILANGTPKFADCLYIALGVVCLPFCLVIWLVQIVACNAIDLFGVLLDLVTSLIPSPPEGLDIRKNMRWLALPLTTLRPMRHLRLRLKARRELKEKEKKKAKEKKEEEKKKEEKKKEEKKKEEQDIQGRETQENSDNPTI</sequence>
<name>A0ACC0D6C9_9PEZI</name>
<evidence type="ECO:0000313" key="1">
    <source>
        <dbReference type="EMBL" id="KAI6088196.1"/>
    </source>
</evidence>
<accession>A0ACC0D6C9</accession>
<dbReference type="EMBL" id="MU394303">
    <property type="protein sequence ID" value="KAI6088196.1"/>
    <property type="molecule type" value="Genomic_DNA"/>
</dbReference>
<keyword evidence="2" id="KW-1185">Reference proteome</keyword>
<comment type="caution">
    <text evidence="1">The sequence shown here is derived from an EMBL/GenBank/DDBJ whole genome shotgun (WGS) entry which is preliminary data.</text>
</comment>
<proteinExistence type="predicted"/>
<evidence type="ECO:0000313" key="2">
    <source>
        <dbReference type="Proteomes" id="UP001497680"/>
    </source>
</evidence>
<gene>
    <name evidence="1" type="ORF">F4821DRAFT_269127</name>
</gene>
<protein>
    <submittedName>
        <fullName evidence="1">Uncharacterized protein</fullName>
    </submittedName>
</protein>
<dbReference type="Proteomes" id="UP001497680">
    <property type="component" value="Unassembled WGS sequence"/>
</dbReference>
<organism evidence="1 2">
    <name type="scientific">Hypoxylon rubiginosum</name>
    <dbReference type="NCBI Taxonomy" id="110542"/>
    <lineage>
        <taxon>Eukaryota</taxon>
        <taxon>Fungi</taxon>
        <taxon>Dikarya</taxon>
        <taxon>Ascomycota</taxon>
        <taxon>Pezizomycotina</taxon>
        <taxon>Sordariomycetes</taxon>
        <taxon>Xylariomycetidae</taxon>
        <taxon>Xylariales</taxon>
        <taxon>Hypoxylaceae</taxon>
        <taxon>Hypoxylon</taxon>
    </lineage>
</organism>
<reference evidence="1 2" key="1">
    <citation type="journal article" date="2022" name="New Phytol.">
        <title>Ecological generalism drives hyperdiversity of secondary metabolite gene clusters in xylarialean endophytes.</title>
        <authorList>
            <person name="Franco M.E.E."/>
            <person name="Wisecaver J.H."/>
            <person name="Arnold A.E."/>
            <person name="Ju Y.M."/>
            <person name="Slot J.C."/>
            <person name="Ahrendt S."/>
            <person name="Moore L.P."/>
            <person name="Eastman K.E."/>
            <person name="Scott K."/>
            <person name="Konkel Z."/>
            <person name="Mondo S.J."/>
            <person name="Kuo A."/>
            <person name="Hayes R.D."/>
            <person name="Haridas S."/>
            <person name="Andreopoulos B."/>
            <person name="Riley R."/>
            <person name="LaButti K."/>
            <person name="Pangilinan J."/>
            <person name="Lipzen A."/>
            <person name="Amirebrahimi M."/>
            <person name="Yan J."/>
            <person name="Adam C."/>
            <person name="Keymanesh K."/>
            <person name="Ng V."/>
            <person name="Louie K."/>
            <person name="Northen T."/>
            <person name="Drula E."/>
            <person name="Henrissat B."/>
            <person name="Hsieh H.M."/>
            <person name="Youens-Clark K."/>
            <person name="Lutzoni F."/>
            <person name="Miadlikowska J."/>
            <person name="Eastwood D.C."/>
            <person name="Hamelin R.C."/>
            <person name="Grigoriev I.V."/>
            <person name="U'Ren J.M."/>
        </authorList>
    </citation>
    <scope>NUCLEOTIDE SEQUENCE [LARGE SCALE GENOMIC DNA]</scope>
    <source>
        <strain evidence="1 2">ER1909</strain>
    </source>
</reference>